<feature type="region of interest" description="Disordered" evidence="1">
    <location>
        <begin position="1"/>
        <end position="29"/>
    </location>
</feature>
<name>A0A8T0U5J9_PANVG</name>
<proteinExistence type="predicted"/>
<feature type="compositionally biased region" description="Polar residues" evidence="1">
    <location>
        <begin position="1"/>
        <end position="11"/>
    </location>
</feature>
<evidence type="ECO:0000313" key="2">
    <source>
        <dbReference type="EMBL" id="KAG2617015.1"/>
    </source>
</evidence>
<gene>
    <name evidence="2" type="ORF">PVAP13_3NG178014</name>
</gene>
<protein>
    <submittedName>
        <fullName evidence="2">Uncharacterized protein</fullName>
    </submittedName>
</protein>
<sequence length="29" mass="3204">MQPQHAPSPSVSLPRARRACRTRSDGDPE</sequence>
<evidence type="ECO:0000313" key="3">
    <source>
        <dbReference type="Proteomes" id="UP000823388"/>
    </source>
</evidence>
<accession>A0A8T0U5J9</accession>
<reference evidence="2" key="1">
    <citation type="submission" date="2020-05" db="EMBL/GenBank/DDBJ databases">
        <title>WGS assembly of Panicum virgatum.</title>
        <authorList>
            <person name="Lovell J.T."/>
            <person name="Jenkins J."/>
            <person name="Shu S."/>
            <person name="Juenger T.E."/>
            <person name="Schmutz J."/>
        </authorList>
    </citation>
    <scope>NUCLEOTIDE SEQUENCE</scope>
    <source>
        <strain evidence="2">AP13</strain>
    </source>
</reference>
<dbReference type="EMBL" id="CM029042">
    <property type="protein sequence ID" value="KAG2617015.1"/>
    <property type="molecule type" value="Genomic_DNA"/>
</dbReference>
<dbReference type="Proteomes" id="UP000823388">
    <property type="component" value="Chromosome 3N"/>
</dbReference>
<dbReference type="AlphaFoldDB" id="A0A8T0U5J9"/>
<evidence type="ECO:0000256" key="1">
    <source>
        <dbReference type="SAM" id="MobiDB-lite"/>
    </source>
</evidence>
<keyword evidence="3" id="KW-1185">Reference proteome</keyword>
<organism evidence="2 3">
    <name type="scientific">Panicum virgatum</name>
    <name type="common">Blackwell switchgrass</name>
    <dbReference type="NCBI Taxonomy" id="38727"/>
    <lineage>
        <taxon>Eukaryota</taxon>
        <taxon>Viridiplantae</taxon>
        <taxon>Streptophyta</taxon>
        <taxon>Embryophyta</taxon>
        <taxon>Tracheophyta</taxon>
        <taxon>Spermatophyta</taxon>
        <taxon>Magnoliopsida</taxon>
        <taxon>Liliopsida</taxon>
        <taxon>Poales</taxon>
        <taxon>Poaceae</taxon>
        <taxon>PACMAD clade</taxon>
        <taxon>Panicoideae</taxon>
        <taxon>Panicodae</taxon>
        <taxon>Paniceae</taxon>
        <taxon>Panicinae</taxon>
        <taxon>Panicum</taxon>
        <taxon>Panicum sect. Hiantes</taxon>
    </lineage>
</organism>
<comment type="caution">
    <text evidence="2">The sequence shown here is derived from an EMBL/GenBank/DDBJ whole genome shotgun (WGS) entry which is preliminary data.</text>
</comment>